<evidence type="ECO:0000259" key="4">
    <source>
        <dbReference type="Pfam" id="PF18962"/>
    </source>
</evidence>
<sequence>MKKILYPSLLALSVMGFSQTFTQEYKNRADLVLQTNLQTYNADLVSKGIRHLGSTASYTNYYSNNKAALDYIVAKLKTFGYTDADMVIQNVGTTAKPILNLILTKIGVDAQKKNTFVIMGGHFDSVAAGVGANDNLSGVAAILETARILKNVNTNYTVKFIFFNAEESGTYNGVSGGLFGSTQYANSLPNGTSIKVMFNLDMVGGNTSLTNNSITCEADKYNNVTTGTQSSNDAESLVMTTQLKNCVPLYSNLTGLFSNAYSSDYMPFENKGFVITGFYERMTDASGGVIEPNPTYHKSTDIAANVSYPYLVQTTKAALGAMQHFSEADTNSAVLATTEAKDFNNFKIYPNPAKEVINITVPNTDKYEITLIEPSGKVLIKDNNKKQINTSKLKNGIYYVILKTSKQSVFETVVIQK</sequence>
<dbReference type="Gene3D" id="3.40.630.10">
    <property type="entry name" value="Zn peptidases"/>
    <property type="match status" value="1"/>
</dbReference>
<dbReference type="PANTHER" id="PTHR12147:SF26">
    <property type="entry name" value="PEPTIDASE M28 DOMAIN-CONTAINING PROTEIN"/>
    <property type="match status" value="1"/>
</dbReference>
<dbReference type="Proteomes" id="UP000198931">
    <property type="component" value="Unassembled WGS sequence"/>
</dbReference>
<reference evidence="5 6" key="1">
    <citation type="submission" date="2016-10" db="EMBL/GenBank/DDBJ databases">
        <authorList>
            <person name="de Groot N.N."/>
        </authorList>
    </citation>
    <scope>NUCLEOTIDE SEQUENCE [LARGE SCALE GENOMIC DNA]</scope>
    <source>
        <strain evidence="5 6">DSM 26000</strain>
    </source>
</reference>
<dbReference type="STRING" id="1125876.SAMN05443292_0098"/>
<dbReference type="Pfam" id="PF18962">
    <property type="entry name" value="Por_Secre_tail"/>
    <property type="match status" value="1"/>
</dbReference>
<keyword evidence="5" id="KW-0031">Aminopeptidase</keyword>
<evidence type="ECO:0000313" key="6">
    <source>
        <dbReference type="Proteomes" id="UP000198931"/>
    </source>
</evidence>
<accession>A0A1I3CV71</accession>
<dbReference type="InterPro" id="IPR045175">
    <property type="entry name" value="M28_fam"/>
</dbReference>
<dbReference type="GO" id="GO:0008235">
    <property type="term" value="F:metalloexopeptidase activity"/>
    <property type="evidence" value="ECO:0007669"/>
    <property type="project" value="InterPro"/>
</dbReference>
<keyword evidence="5" id="KW-0645">Protease</keyword>
<evidence type="ECO:0000256" key="1">
    <source>
        <dbReference type="ARBA" id="ARBA00022729"/>
    </source>
</evidence>
<evidence type="ECO:0000259" key="3">
    <source>
        <dbReference type="Pfam" id="PF04389"/>
    </source>
</evidence>
<evidence type="ECO:0000313" key="5">
    <source>
        <dbReference type="EMBL" id="SFH78405.1"/>
    </source>
</evidence>
<feature type="chain" id="PRO_5011492875" evidence="2">
    <location>
        <begin position="23"/>
        <end position="417"/>
    </location>
</feature>
<name>A0A1I3CV71_9FLAO</name>
<dbReference type="NCBIfam" id="TIGR04183">
    <property type="entry name" value="Por_Secre_tail"/>
    <property type="match status" value="1"/>
</dbReference>
<keyword evidence="1 2" id="KW-0732">Signal</keyword>
<dbReference type="AlphaFoldDB" id="A0A1I3CV71"/>
<keyword evidence="5" id="KW-0378">Hydrolase</keyword>
<dbReference type="OrthoDB" id="1521787at2"/>
<organism evidence="5 6">
    <name type="scientific">Halpernia frigidisoli</name>
    <dbReference type="NCBI Taxonomy" id="1125876"/>
    <lineage>
        <taxon>Bacteria</taxon>
        <taxon>Pseudomonadati</taxon>
        <taxon>Bacteroidota</taxon>
        <taxon>Flavobacteriia</taxon>
        <taxon>Flavobacteriales</taxon>
        <taxon>Weeksellaceae</taxon>
        <taxon>Chryseobacterium group</taxon>
        <taxon>Halpernia</taxon>
    </lineage>
</organism>
<feature type="domain" description="Peptidase M28" evidence="3">
    <location>
        <begin position="112"/>
        <end position="319"/>
    </location>
</feature>
<dbReference type="GO" id="GO:0006508">
    <property type="term" value="P:proteolysis"/>
    <property type="evidence" value="ECO:0007669"/>
    <property type="project" value="InterPro"/>
</dbReference>
<dbReference type="PANTHER" id="PTHR12147">
    <property type="entry name" value="METALLOPEPTIDASE M28 FAMILY MEMBER"/>
    <property type="match status" value="1"/>
</dbReference>
<proteinExistence type="predicted"/>
<dbReference type="RefSeq" id="WP_090078227.1">
    <property type="nucleotide sequence ID" value="NZ_FOQT01000001.1"/>
</dbReference>
<dbReference type="GO" id="GO:0004177">
    <property type="term" value="F:aminopeptidase activity"/>
    <property type="evidence" value="ECO:0007669"/>
    <property type="project" value="UniProtKB-KW"/>
</dbReference>
<keyword evidence="6" id="KW-1185">Reference proteome</keyword>
<dbReference type="Pfam" id="PF04389">
    <property type="entry name" value="Peptidase_M28"/>
    <property type="match status" value="1"/>
</dbReference>
<dbReference type="SUPFAM" id="SSF53187">
    <property type="entry name" value="Zn-dependent exopeptidases"/>
    <property type="match status" value="1"/>
</dbReference>
<dbReference type="InterPro" id="IPR007484">
    <property type="entry name" value="Peptidase_M28"/>
</dbReference>
<dbReference type="EMBL" id="FOQT01000001">
    <property type="protein sequence ID" value="SFH78405.1"/>
    <property type="molecule type" value="Genomic_DNA"/>
</dbReference>
<feature type="signal peptide" evidence="2">
    <location>
        <begin position="1"/>
        <end position="22"/>
    </location>
</feature>
<dbReference type="InterPro" id="IPR026444">
    <property type="entry name" value="Secre_tail"/>
</dbReference>
<feature type="domain" description="Secretion system C-terminal sorting" evidence="4">
    <location>
        <begin position="348"/>
        <end position="415"/>
    </location>
</feature>
<protein>
    <submittedName>
        <fullName evidence="5">Aminopeptidase YwaD</fullName>
    </submittedName>
</protein>
<gene>
    <name evidence="5" type="ORF">SAMN05443292_0098</name>
</gene>
<evidence type="ECO:0000256" key="2">
    <source>
        <dbReference type="SAM" id="SignalP"/>
    </source>
</evidence>